<gene>
    <name evidence="1" type="ORF">N2K84_15050</name>
</gene>
<keyword evidence="2" id="KW-1185">Reference proteome</keyword>
<comment type="caution">
    <text evidence="1">The sequence shown here is derived from an EMBL/GenBank/DDBJ whole genome shotgun (WGS) entry which is preliminary data.</text>
</comment>
<protein>
    <submittedName>
        <fullName evidence="1">Uncharacterized protein</fullName>
    </submittedName>
</protein>
<reference evidence="1" key="1">
    <citation type="submission" date="2022-10" db="EMBL/GenBank/DDBJ databases">
        <title>Gaoshiqiia sediminis gen. nov., sp. nov., isolated from coastal sediment.</title>
        <authorList>
            <person name="Yu W.X."/>
            <person name="Mu D.S."/>
            <person name="Du J.Z."/>
            <person name="Liang Y.Q."/>
        </authorList>
    </citation>
    <scope>NUCLEOTIDE SEQUENCE</scope>
    <source>
        <strain evidence="1">A06</strain>
    </source>
</reference>
<dbReference type="Proteomes" id="UP001163821">
    <property type="component" value="Unassembled WGS sequence"/>
</dbReference>
<dbReference type="EMBL" id="JAPAAF010000028">
    <property type="protein sequence ID" value="MCW0484058.1"/>
    <property type="molecule type" value="Genomic_DNA"/>
</dbReference>
<evidence type="ECO:0000313" key="1">
    <source>
        <dbReference type="EMBL" id="MCW0484058.1"/>
    </source>
</evidence>
<proteinExistence type="predicted"/>
<name>A0AA41YCL8_9BACT</name>
<sequence length="199" mass="20964">MYLKKEKEFQYHPGIEKILMDVIGGGTIDRSDLNVSFAGVLLQELPPLTIVGKDSVTGVYHVVKTAEMYAAAAVDATTYQVKKNHLFKVADKITKSGLAGIANTITAIDKSNDGYDVITVASTLEAAAEGDVLVLAAADAAAGSAAYLYTPECITMNKVDLTVANQTSGLLEAGKVNASVLPFPIDAALKAALKDIRFV</sequence>
<evidence type="ECO:0000313" key="2">
    <source>
        <dbReference type="Proteomes" id="UP001163821"/>
    </source>
</evidence>
<dbReference type="RefSeq" id="WP_282592650.1">
    <property type="nucleotide sequence ID" value="NZ_JAPAAF010000028.1"/>
</dbReference>
<organism evidence="1 2">
    <name type="scientific">Gaoshiqia sediminis</name>
    <dbReference type="NCBI Taxonomy" id="2986998"/>
    <lineage>
        <taxon>Bacteria</taxon>
        <taxon>Pseudomonadati</taxon>
        <taxon>Bacteroidota</taxon>
        <taxon>Bacteroidia</taxon>
        <taxon>Marinilabiliales</taxon>
        <taxon>Prolixibacteraceae</taxon>
        <taxon>Gaoshiqia</taxon>
    </lineage>
</organism>
<accession>A0AA41YCL8</accession>
<dbReference type="AlphaFoldDB" id="A0AA41YCL8"/>